<dbReference type="Pfam" id="PF18962">
    <property type="entry name" value="Por_Secre_tail"/>
    <property type="match status" value="1"/>
</dbReference>
<dbReference type="Proteomes" id="UP000770785">
    <property type="component" value="Unassembled WGS sequence"/>
</dbReference>
<dbReference type="RefSeq" id="WP_168039312.1">
    <property type="nucleotide sequence ID" value="NZ_JAATJH010000006.1"/>
</dbReference>
<proteinExistence type="inferred from homology"/>
<evidence type="ECO:0000259" key="7">
    <source>
        <dbReference type="Pfam" id="PF20009"/>
    </source>
</evidence>
<dbReference type="PANTHER" id="PTHR42884:SF14">
    <property type="entry name" value="NEUROENDOCRINE CONVERTASE 1"/>
    <property type="match status" value="1"/>
</dbReference>
<reference evidence="8 9" key="1">
    <citation type="submission" date="2020-03" db="EMBL/GenBank/DDBJ databases">
        <title>Genomic Encyclopedia of Type Strains, Phase IV (KMG-IV): sequencing the most valuable type-strain genomes for metagenomic binning, comparative biology and taxonomic classification.</title>
        <authorList>
            <person name="Goeker M."/>
        </authorList>
    </citation>
    <scope>NUCLEOTIDE SEQUENCE [LARGE SCALE GENOMIC DNA]</scope>
    <source>
        <strain evidence="8 9">DSM 105096</strain>
    </source>
</reference>
<keyword evidence="2 4" id="KW-0378">Hydrolase</keyword>
<evidence type="ECO:0000259" key="5">
    <source>
        <dbReference type="Pfam" id="PF00082"/>
    </source>
</evidence>
<name>A0ABX0XG33_9BACT</name>
<dbReference type="Pfam" id="PF20009">
    <property type="entry name" value="GEVED"/>
    <property type="match status" value="1"/>
</dbReference>
<feature type="active site" description="Charge relay system" evidence="4">
    <location>
        <position position="384"/>
    </location>
</feature>
<protein>
    <submittedName>
        <fullName evidence="8">Subtilisin family serine protease</fullName>
    </submittedName>
</protein>
<dbReference type="PANTHER" id="PTHR42884">
    <property type="entry name" value="PROPROTEIN CONVERTASE SUBTILISIN/KEXIN-RELATED"/>
    <property type="match status" value="1"/>
</dbReference>
<dbReference type="PRINTS" id="PR00723">
    <property type="entry name" value="SUBTILISIN"/>
</dbReference>
<dbReference type="Pfam" id="PF00082">
    <property type="entry name" value="Peptidase_S8"/>
    <property type="match status" value="1"/>
</dbReference>
<evidence type="ECO:0000259" key="6">
    <source>
        <dbReference type="Pfam" id="PF18962"/>
    </source>
</evidence>
<evidence type="ECO:0000313" key="8">
    <source>
        <dbReference type="EMBL" id="NJC27838.1"/>
    </source>
</evidence>
<evidence type="ECO:0000256" key="3">
    <source>
        <dbReference type="ARBA" id="ARBA00022825"/>
    </source>
</evidence>
<dbReference type="NCBIfam" id="TIGR04183">
    <property type="entry name" value="Por_Secre_tail"/>
    <property type="match status" value="1"/>
</dbReference>
<keyword evidence="1 4" id="KW-0645">Protease</keyword>
<evidence type="ECO:0000256" key="2">
    <source>
        <dbReference type="ARBA" id="ARBA00022801"/>
    </source>
</evidence>
<dbReference type="PROSITE" id="PS00137">
    <property type="entry name" value="SUBTILASE_HIS"/>
    <property type="match status" value="1"/>
</dbReference>
<dbReference type="SUPFAM" id="SSF52743">
    <property type="entry name" value="Subtilisin-like"/>
    <property type="match status" value="1"/>
</dbReference>
<feature type="domain" description="GEVED" evidence="7">
    <location>
        <begin position="714"/>
        <end position="787"/>
    </location>
</feature>
<feature type="active site" description="Charge relay system" evidence="4">
    <location>
        <position position="155"/>
    </location>
</feature>
<dbReference type="PROSITE" id="PS00138">
    <property type="entry name" value="SUBTILASE_SER"/>
    <property type="match status" value="1"/>
</dbReference>
<dbReference type="InterPro" id="IPR023828">
    <property type="entry name" value="Peptidase_S8_Ser-AS"/>
</dbReference>
<dbReference type="EMBL" id="JAATJH010000006">
    <property type="protein sequence ID" value="NJC27838.1"/>
    <property type="molecule type" value="Genomic_DNA"/>
</dbReference>
<comment type="caution">
    <text evidence="8">The sequence shown here is derived from an EMBL/GenBank/DDBJ whole genome shotgun (WGS) entry which is preliminary data.</text>
</comment>
<feature type="domain" description="Secretion system C-terminal sorting" evidence="6">
    <location>
        <begin position="898"/>
        <end position="970"/>
    </location>
</feature>
<dbReference type="Gene3D" id="3.40.50.200">
    <property type="entry name" value="Peptidase S8/S53 domain"/>
    <property type="match status" value="1"/>
</dbReference>
<sequence length="971" mass="104719">MLPRLVFTKLLLALCLVTAYGQLINHRPGELIVELGADVDAEKWMKEQGRLGTAAALGRSTNIYLVRFDHDLYSQRLLAKRYWTDERVRLVQNNHNIAPRRAPNDPRYAELWQYLNVGQFDNGTPGADINVEPAWDVTTGGVTANGDTIVVAVLDDGTDLDHEDLVANLWRNHGEIPNNGVDDDRNGYVDDYYGYDTDDDDGDPEATSPHGTPVAGIIGAVGNNDLGVTGVNWQVKIMTIRNGLVNNEAEVLQAYGYALDARRLYDATDGEKGAYVVVTNASWGRNFGDVNDSPVWCSLYDQLGEAGILNVGAAANLNIDVDERGDLPTNCPSEYLIGVTNLDARGERVSNAAFGATSVDLGSAGQEVLTTGFGNNYRRFGGTSSATPHVAGAAALLYAAPCAAFGELLTADPAAAARYVRQVILSATRANPELAGKTVTGGQLDVGAAMNLLMSACDDCFAPTAFGVTPADDSATGLVVNVNLTERITSSTLRYRLTGATQFTTVANPSFPLTLPNLGVCTSYDFELFASCGEEVLPVQSLTASTDGCCTIPADFAVTSGKAQNFTATWTPTLAGGLYRIRFRKVGDEDWRTRSSRGSNVTIAGGIEACTAYEFEFRTECPGETTEYGARRTTTSKGCGACLEEEYCLPAGYTNLDEWIEGVNIAGIFDNQSGADPRAYGDFTGRESITLVRGGVYPLILTPGIVSARSTEEFRVYVDWDQDGQFASEEIIGEVTAADGASVTLNLTVPEDAPTVATRMRVIMHFLNVTGTACSVGRTGEYEDYCLDIQPASGCPAPELLEADYGDDGSTSLNWRASQSAGNDYLLRYRPAGSTNPFITKSVTGITAQVDDLNLCNAYEIEIASVCGDVPGEFRAFEFLDDCTDTVDRELADEDWNVFPNPATTWVRIEVAQPLQADQLRLFSSTGLTVMEQRTLGSFAELPLDNLPSGLYLLELRTADGRRGVRRLIIR</sequence>
<dbReference type="InterPro" id="IPR000209">
    <property type="entry name" value="Peptidase_S8/S53_dom"/>
</dbReference>
<gene>
    <name evidence="8" type="ORF">GGR27_003356</name>
</gene>
<dbReference type="InterPro" id="IPR045474">
    <property type="entry name" value="GEVED"/>
</dbReference>
<dbReference type="GO" id="GO:0006508">
    <property type="term" value="P:proteolysis"/>
    <property type="evidence" value="ECO:0007669"/>
    <property type="project" value="UniProtKB-KW"/>
</dbReference>
<dbReference type="InterPro" id="IPR022398">
    <property type="entry name" value="Peptidase_S8_His-AS"/>
</dbReference>
<keyword evidence="9" id="KW-1185">Reference proteome</keyword>
<organism evidence="8 9">
    <name type="scientific">Neolewinella antarctica</name>
    <dbReference type="NCBI Taxonomy" id="442734"/>
    <lineage>
        <taxon>Bacteria</taxon>
        <taxon>Pseudomonadati</taxon>
        <taxon>Bacteroidota</taxon>
        <taxon>Saprospiria</taxon>
        <taxon>Saprospirales</taxon>
        <taxon>Lewinellaceae</taxon>
        <taxon>Neolewinella</taxon>
    </lineage>
</organism>
<feature type="active site" description="Charge relay system" evidence="4">
    <location>
        <position position="210"/>
    </location>
</feature>
<evidence type="ECO:0000256" key="4">
    <source>
        <dbReference type="PROSITE-ProRule" id="PRU01240"/>
    </source>
</evidence>
<dbReference type="InterPro" id="IPR036852">
    <property type="entry name" value="Peptidase_S8/S53_dom_sf"/>
</dbReference>
<evidence type="ECO:0000313" key="9">
    <source>
        <dbReference type="Proteomes" id="UP000770785"/>
    </source>
</evidence>
<dbReference type="InterPro" id="IPR015500">
    <property type="entry name" value="Peptidase_S8_subtilisin-rel"/>
</dbReference>
<dbReference type="InterPro" id="IPR026444">
    <property type="entry name" value="Secre_tail"/>
</dbReference>
<evidence type="ECO:0000256" key="1">
    <source>
        <dbReference type="ARBA" id="ARBA00022670"/>
    </source>
</evidence>
<feature type="domain" description="Peptidase S8/S53" evidence="5">
    <location>
        <begin position="146"/>
        <end position="400"/>
    </location>
</feature>
<keyword evidence="3 4" id="KW-0720">Serine protease</keyword>
<accession>A0ABX0XG33</accession>
<dbReference type="GO" id="GO:0008233">
    <property type="term" value="F:peptidase activity"/>
    <property type="evidence" value="ECO:0007669"/>
    <property type="project" value="UniProtKB-KW"/>
</dbReference>
<comment type="similarity">
    <text evidence="4">Belongs to the peptidase S8 family.</text>
</comment>
<dbReference type="PROSITE" id="PS51892">
    <property type="entry name" value="SUBTILASE"/>
    <property type="match status" value="1"/>
</dbReference>